<keyword evidence="1" id="KW-0597">Phosphoprotein</keyword>
<dbReference type="GO" id="GO:0000160">
    <property type="term" value="P:phosphorelay signal transduction system"/>
    <property type="evidence" value="ECO:0007669"/>
    <property type="project" value="InterPro"/>
</dbReference>
<name>A0AAW9T9J1_9BACT</name>
<organism evidence="3 4">
    <name type="scientific">Segatella copri</name>
    <dbReference type="NCBI Taxonomy" id="165179"/>
    <lineage>
        <taxon>Bacteria</taxon>
        <taxon>Pseudomonadati</taxon>
        <taxon>Bacteroidota</taxon>
        <taxon>Bacteroidia</taxon>
        <taxon>Bacteroidales</taxon>
        <taxon>Prevotellaceae</taxon>
        <taxon>Segatella</taxon>
    </lineage>
</organism>
<feature type="modified residue" description="4-aspartylphosphate" evidence="1">
    <location>
        <position position="59"/>
    </location>
</feature>
<gene>
    <name evidence="3" type="ORF">F7D90_11510</name>
</gene>
<evidence type="ECO:0000259" key="2">
    <source>
        <dbReference type="PROSITE" id="PS50110"/>
    </source>
</evidence>
<dbReference type="RefSeq" id="WP_153086591.1">
    <property type="nucleotide sequence ID" value="NZ_JADYTV010000048.1"/>
</dbReference>
<protein>
    <submittedName>
        <fullName evidence="3">Response regulator</fullName>
    </submittedName>
</protein>
<dbReference type="InterPro" id="IPR001789">
    <property type="entry name" value="Sig_transdc_resp-reg_receiver"/>
</dbReference>
<dbReference type="SUPFAM" id="SSF52172">
    <property type="entry name" value="CheY-like"/>
    <property type="match status" value="1"/>
</dbReference>
<dbReference type="EMBL" id="VZCR01000076">
    <property type="protein sequence ID" value="MQN32560.1"/>
    <property type="molecule type" value="Genomic_DNA"/>
</dbReference>
<dbReference type="PROSITE" id="PS50110">
    <property type="entry name" value="RESPONSE_REGULATORY"/>
    <property type="match status" value="1"/>
</dbReference>
<feature type="domain" description="Response regulatory" evidence="2">
    <location>
        <begin position="6"/>
        <end position="134"/>
    </location>
</feature>
<proteinExistence type="predicted"/>
<accession>A0AAW9T9J1</accession>
<dbReference type="Proteomes" id="UP000420707">
    <property type="component" value="Unassembled WGS sequence"/>
</dbReference>
<evidence type="ECO:0000313" key="4">
    <source>
        <dbReference type="Proteomes" id="UP000420707"/>
    </source>
</evidence>
<evidence type="ECO:0000256" key="1">
    <source>
        <dbReference type="PROSITE-ProRule" id="PRU00169"/>
    </source>
</evidence>
<dbReference type="Gene3D" id="3.40.50.2300">
    <property type="match status" value="1"/>
</dbReference>
<evidence type="ECO:0000313" key="3">
    <source>
        <dbReference type="EMBL" id="MQN32560.1"/>
    </source>
</evidence>
<sequence>MSKNKRILLVEDYEEKAKDIRNFLKAKFPDSKVYHCTSYNSAQEMIFEAEQEYDLILLDMSMSTFDLNDDASGGLPEPAAGQNILEGMYLRNISTPVIVVTMYNVFGRKELATFDIELKEQYPDNYRSYVYYSAQKGDWRNRLEQQIKSIFS</sequence>
<reference evidence="4" key="1">
    <citation type="submission" date="2019-09" db="EMBL/GenBank/DDBJ databases">
        <title>Distinct polysaccharide growth profiles of human intestinal Prevotella copri isolates.</title>
        <authorList>
            <person name="Fehlner-Peach H."/>
            <person name="Magnabosco C."/>
            <person name="Raghavan V."/>
            <person name="Scher J.U."/>
            <person name="Tett A."/>
            <person name="Cox L.M."/>
            <person name="Gottsegen C."/>
            <person name="Watters A."/>
            <person name="Wiltshire- Gordon J.D."/>
            <person name="Segata N."/>
            <person name="Bonneau R."/>
            <person name="Littman D.R."/>
        </authorList>
    </citation>
    <scope>NUCLEOTIDE SEQUENCE [LARGE SCALE GENOMIC DNA]</scope>
    <source>
        <strain evidence="4">iAP146</strain>
    </source>
</reference>
<dbReference type="AlphaFoldDB" id="A0AAW9T9J1"/>
<comment type="caution">
    <text evidence="3">The sequence shown here is derived from an EMBL/GenBank/DDBJ whole genome shotgun (WGS) entry which is preliminary data.</text>
</comment>
<dbReference type="InterPro" id="IPR011006">
    <property type="entry name" value="CheY-like_superfamily"/>
</dbReference>